<dbReference type="GO" id="GO:0005811">
    <property type="term" value="C:lipid droplet"/>
    <property type="evidence" value="ECO:0007669"/>
    <property type="project" value="UniProtKB-SubCell"/>
</dbReference>
<comment type="caution">
    <text evidence="5">The sequence shown here is derived from an EMBL/GenBank/DDBJ whole genome shotgun (WGS) entry which is preliminary data.</text>
</comment>
<name>A0AAW1P7C7_9CHLO</name>
<dbReference type="Proteomes" id="UP001489004">
    <property type="component" value="Unassembled WGS sequence"/>
</dbReference>
<dbReference type="Gene3D" id="3.40.50.1820">
    <property type="entry name" value="alpha/beta hydrolase"/>
    <property type="match status" value="1"/>
</dbReference>
<dbReference type="AlphaFoldDB" id="A0AAW1P7C7"/>
<evidence type="ECO:0000313" key="5">
    <source>
        <dbReference type="EMBL" id="KAK9803669.1"/>
    </source>
</evidence>
<dbReference type="EMBL" id="JALJOR010000020">
    <property type="protein sequence ID" value="KAK9803669.1"/>
    <property type="molecule type" value="Genomic_DNA"/>
</dbReference>
<dbReference type="InterPro" id="IPR029058">
    <property type="entry name" value="AB_hydrolase_fold"/>
</dbReference>
<keyword evidence="6" id="KW-1185">Reference proteome</keyword>
<dbReference type="Pfam" id="PF10230">
    <property type="entry name" value="LIDHydrolase"/>
    <property type="match status" value="1"/>
</dbReference>
<accession>A0AAW1P7C7</accession>
<protein>
    <recommendedName>
        <fullName evidence="7">Lipid droplet-associated hydrolase</fullName>
    </recommendedName>
</protein>
<dbReference type="GO" id="GO:0016298">
    <property type="term" value="F:lipase activity"/>
    <property type="evidence" value="ECO:0007669"/>
    <property type="project" value="InterPro"/>
</dbReference>
<evidence type="ECO:0000256" key="1">
    <source>
        <dbReference type="ARBA" id="ARBA00004502"/>
    </source>
</evidence>
<dbReference type="SUPFAM" id="SSF53474">
    <property type="entry name" value="alpha/beta-Hydrolases"/>
    <property type="match status" value="1"/>
</dbReference>
<dbReference type="InterPro" id="IPR019363">
    <property type="entry name" value="LDAH"/>
</dbReference>
<gene>
    <name evidence="5" type="ORF">WJX72_010287</name>
</gene>
<comment type="subcellular location">
    <subcellularLocation>
        <location evidence="1">Lipid droplet</location>
    </subcellularLocation>
</comment>
<evidence type="ECO:0000256" key="4">
    <source>
        <dbReference type="ARBA" id="ARBA00022801"/>
    </source>
</evidence>
<evidence type="ECO:0000313" key="6">
    <source>
        <dbReference type="Proteomes" id="UP001489004"/>
    </source>
</evidence>
<dbReference type="PANTHER" id="PTHR13390">
    <property type="entry name" value="LIPASE"/>
    <property type="match status" value="1"/>
</dbReference>
<dbReference type="GO" id="GO:0019915">
    <property type="term" value="P:lipid storage"/>
    <property type="evidence" value="ECO:0007669"/>
    <property type="project" value="InterPro"/>
</dbReference>
<organism evidence="5 6">
    <name type="scientific">[Myrmecia] bisecta</name>
    <dbReference type="NCBI Taxonomy" id="41462"/>
    <lineage>
        <taxon>Eukaryota</taxon>
        <taxon>Viridiplantae</taxon>
        <taxon>Chlorophyta</taxon>
        <taxon>core chlorophytes</taxon>
        <taxon>Trebouxiophyceae</taxon>
        <taxon>Trebouxiales</taxon>
        <taxon>Trebouxiaceae</taxon>
        <taxon>Myrmecia</taxon>
    </lineage>
</organism>
<sequence length="355" mass="38957">MSVTNPDSARPARQSEPEILPAEYAGPVVWHGCIQTGTQSVEAYRVAATQGQALVQLLVLPGNPGSAAFYVPFLRGLHAAWQGRAEVTAISHLGHGALGPHSTQLYTLLQQISHQLYTLRQQISHQVAFIRQHLLLPGRPPLAIMGHSIGAYMALHAAHRVEEADSNGQHNDSCTRPRICKIVGVFPFLTVDPGSLKQKFLRCCTRIPGVMGGAAALLGMLPPWLLKLIVQLGTKGGMDEHAVAAALDLLREPAASNAFYLGQTEFTDLASPADWWLLEQFGPRAAILCAPQDVWFPHWKWEEMWLKVPGVEAYMEELQRHDFCVSVELSAQMARRTASIVNRALDNTVRNTAYG</sequence>
<keyword evidence="4" id="KW-0378">Hydrolase</keyword>
<comment type="similarity">
    <text evidence="2">Belongs to the AB hydrolase superfamily. LDAH family.</text>
</comment>
<keyword evidence="3" id="KW-0551">Lipid droplet</keyword>
<evidence type="ECO:0008006" key="7">
    <source>
        <dbReference type="Google" id="ProtNLM"/>
    </source>
</evidence>
<reference evidence="5 6" key="1">
    <citation type="journal article" date="2024" name="Nat. Commun.">
        <title>Phylogenomics reveals the evolutionary origins of lichenization in chlorophyte algae.</title>
        <authorList>
            <person name="Puginier C."/>
            <person name="Libourel C."/>
            <person name="Otte J."/>
            <person name="Skaloud P."/>
            <person name="Haon M."/>
            <person name="Grisel S."/>
            <person name="Petersen M."/>
            <person name="Berrin J.G."/>
            <person name="Delaux P.M."/>
            <person name="Dal Grande F."/>
            <person name="Keller J."/>
        </authorList>
    </citation>
    <scope>NUCLEOTIDE SEQUENCE [LARGE SCALE GENOMIC DNA]</scope>
    <source>
        <strain evidence="5 6">SAG 2043</strain>
    </source>
</reference>
<dbReference type="PANTHER" id="PTHR13390:SF0">
    <property type="entry name" value="LIPID DROPLET-ASSOCIATED HYDROLASE"/>
    <property type="match status" value="1"/>
</dbReference>
<proteinExistence type="inferred from homology"/>
<evidence type="ECO:0000256" key="2">
    <source>
        <dbReference type="ARBA" id="ARBA00008300"/>
    </source>
</evidence>
<evidence type="ECO:0000256" key="3">
    <source>
        <dbReference type="ARBA" id="ARBA00022677"/>
    </source>
</evidence>